<organism evidence="1 2">
    <name type="scientific">Blautia stercoris</name>
    <dbReference type="NCBI Taxonomy" id="871664"/>
    <lineage>
        <taxon>Bacteria</taxon>
        <taxon>Bacillati</taxon>
        <taxon>Bacillota</taxon>
        <taxon>Clostridia</taxon>
        <taxon>Lachnospirales</taxon>
        <taxon>Lachnospiraceae</taxon>
        <taxon>Blautia</taxon>
    </lineage>
</organism>
<name>A0ABR7PC84_9FIRM</name>
<gene>
    <name evidence="1" type="ORF">H8712_09680</name>
</gene>
<evidence type="ECO:0000313" key="1">
    <source>
        <dbReference type="EMBL" id="MBC8628877.1"/>
    </source>
</evidence>
<dbReference type="RefSeq" id="WP_187558710.1">
    <property type="nucleotide sequence ID" value="NZ_JACRTP010000003.1"/>
</dbReference>
<sequence length="57" mass="6450">MNCECPLYESLAGTFAIIENAFDEDVRKCISAGMNAHLVKLLEMEKVIVVISKYNKR</sequence>
<proteinExistence type="predicted"/>
<accession>A0ABR7PC84</accession>
<dbReference type="EMBL" id="JACRTP010000003">
    <property type="protein sequence ID" value="MBC8628877.1"/>
    <property type="molecule type" value="Genomic_DNA"/>
</dbReference>
<dbReference type="Proteomes" id="UP000661649">
    <property type="component" value="Unassembled WGS sequence"/>
</dbReference>
<protein>
    <submittedName>
        <fullName evidence="1">Uncharacterized protein</fullName>
    </submittedName>
</protein>
<reference evidence="1 2" key="1">
    <citation type="submission" date="2020-08" db="EMBL/GenBank/DDBJ databases">
        <title>Genome public.</title>
        <authorList>
            <person name="Liu C."/>
            <person name="Sun Q."/>
        </authorList>
    </citation>
    <scope>NUCLEOTIDE SEQUENCE [LARGE SCALE GENOMIC DNA]</scope>
    <source>
        <strain evidence="1 2">3_YM_SP_D4_24.mj</strain>
    </source>
</reference>
<evidence type="ECO:0000313" key="2">
    <source>
        <dbReference type="Proteomes" id="UP000661649"/>
    </source>
</evidence>
<comment type="caution">
    <text evidence="1">The sequence shown here is derived from an EMBL/GenBank/DDBJ whole genome shotgun (WGS) entry which is preliminary data.</text>
</comment>
<keyword evidence="2" id="KW-1185">Reference proteome</keyword>